<organism evidence="2 3">
    <name type="scientific">Spirosoma fluviale</name>
    <dbReference type="NCBI Taxonomy" id="1597977"/>
    <lineage>
        <taxon>Bacteria</taxon>
        <taxon>Pseudomonadati</taxon>
        <taxon>Bacteroidota</taxon>
        <taxon>Cytophagia</taxon>
        <taxon>Cytophagales</taxon>
        <taxon>Cytophagaceae</taxon>
        <taxon>Spirosoma</taxon>
    </lineage>
</organism>
<feature type="transmembrane region" description="Helical" evidence="1">
    <location>
        <begin position="135"/>
        <end position="157"/>
    </location>
</feature>
<evidence type="ECO:0000313" key="3">
    <source>
        <dbReference type="Proteomes" id="UP000219452"/>
    </source>
</evidence>
<dbReference type="Proteomes" id="UP000219452">
    <property type="component" value="Unassembled WGS sequence"/>
</dbReference>
<keyword evidence="1" id="KW-0472">Membrane</keyword>
<keyword evidence="1" id="KW-0812">Transmembrane</keyword>
<dbReference type="EMBL" id="OCNH01000001">
    <property type="protein sequence ID" value="SOD80971.1"/>
    <property type="molecule type" value="Genomic_DNA"/>
</dbReference>
<name>A0A286FCK6_9BACT</name>
<reference evidence="3" key="1">
    <citation type="submission" date="2017-09" db="EMBL/GenBank/DDBJ databases">
        <authorList>
            <person name="Varghese N."/>
            <person name="Submissions S."/>
        </authorList>
    </citation>
    <scope>NUCLEOTIDE SEQUENCE [LARGE SCALE GENOMIC DNA]</scope>
    <source>
        <strain evidence="3">DSM 29961</strain>
    </source>
</reference>
<dbReference type="OrthoDB" id="971551at2"/>
<dbReference type="AlphaFoldDB" id="A0A286FCK6"/>
<proteinExistence type="predicted"/>
<gene>
    <name evidence="2" type="ORF">SAMN06269250_1629</name>
</gene>
<accession>A0A286FCK6</accession>
<sequence length="158" mass="17559">MTLSEQIDEILLYVSQGNYIGISNDTPDLYRRAVSKMKAIGLIVPRGNTYDLTDKGYEAIESGSFEKWKDLIAKRESESKIPMVKIDNSIFGNHNSGNNIGQDFEVLPQIQPETSPSQNEKPIATHEVKMSTAQFIFWLFSALIGGIGIGFTISKLLS</sequence>
<keyword evidence="1" id="KW-1133">Transmembrane helix</keyword>
<evidence type="ECO:0000313" key="2">
    <source>
        <dbReference type="EMBL" id="SOD80971.1"/>
    </source>
</evidence>
<protein>
    <submittedName>
        <fullName evidence="2">Uncharacterized protein</fullName>
    </submittedName>
</protein>
<evidence type="ECO:0000256" key="1">
    <source>
        <dbReference type="SAM" id="Phobius"/>
    </source>
</evidence>
<keyword evidence="3" id="KW-1185">Reference proteome</keyword>
<dbReference type="RefSeq" id="WP_097125247.1">
    <property type="nucleotide sequence ID" value="NZ_OCNH01000001.1"/>
</dbReference>